<dbReference type="Proteomes" id="UP000010422">
    <property type="component" value="Unassembled WGS sequence"/>
</dbReference>
<protein>
    <recommendedName>
        <fullName evidence="1">Exportin-5 C-terminal domain-containing protein</fullName>
    </recommendedName>
</protein>
<gene>
    <name evidence="2" type="ORF">PNEJI1_001996</name>
</gene>
<dbReference type="AlphaFoldDB" id="L0PBT7"/>
<organism evidence="3">
    <name type="scientific">Pneumocystis jirovecii</name>
    <name type="common">Human pneumocystis pneumonia agent</name>
    <dbReference type="NCBI Taxonomy" id="42068"/>
    <lineage>
        <taxon>Eukaryota</taxon>
        <taxon>Fungi</taxon>
        <taxon>Dikarya</taxon>
        <taxon>Ascomycota</taxon>
        <taxon>Taphrinomycotina</taxon>
        <taxon>Pneumocystomycetes</taxon>
        <taxon>Pneumocystaceae</taxon>
        <taxon>Pneumocystis</taxon>
    </lineage>
</organism>
<comment type="caution">
    <text evidence="2">The sequence shown here is derived from an EMBL/GenBank/DDBJ whole genome shotgun (WGS) entry which is preliminary data.</text>
</comment>
<evidence type="ECO:0000259" key="1">
    <source>
        <dbReference type="Pfam" id="PF19273"/>
    </source>
</evidence>
<dbReference type="Pfam" id="PF19273">
    <property type="entry name" value="Exportin-5"/>
    <property type="match status" value="1"/>
</dbReference>
<proteinExistence type="predicted"/>
<evidence type="ECO:0000313" key="3">
    <source>
        <dbReference type="Proteomes" id="UP000010422"/>
    </source>
</evidence>
<dbReference type="VEuPathDB" id="FungiDB:PNEJI1_001996"/>
<evidence type="ECO:0000313" key="2">
    <source>
        <dbReference type="EMBL" id="CCJ29095.1"/>
    </source>
</evidence>
<accession>L0PBT7</accession>
<dbReference type="InterPro" id="IPR045478">
    <property type="entry name" value="Exportin-5_C"/>
</dbReference>
<sequence length="187" mass="21702">MFYVLQNYEILGSLLPLLSHLIMLHDTRTSHNAIRILQNIVPTLMDHPNNQITCLMAINDAYLVSIHHEIVTILIQIYTLAHERKFQQCKDVLLSIPGLSLEKIYEFETKLFNVKNSKSKKIIMVDFLSTFGINLKNNGKSSQKKPSEINISTYEVMKRINTKINPLDTYKKDILEQENIDLEILFK</sequence>
<dbReference type="EMBL" id="CAKM01000153">
    <property type="protein sequence ID" value="CCJ29095.1"/>
    <property type="molecule type" value="Genomic_DNA"/>
</dbReference>
<feature type="domain" description="Exportin-5 C-terminal" evidence="1">
    <location>
        <begin position="2"/>
        <end position="139"/>
    </location>
</feature>
<reference evidence="2 3" key="1">
    <citation type="journal article" date="2012" name="MBio">
        <title>De novo assembly of the Pneumocystis jirovecii genome from a single bronchoalveolar lavage fluid specimen from a patient.</title>
        <authorList>
            <person name="Cisse O.H."/>
            <person name="Pagni M."/>
            <person name="Hauser P.M."/>
        </authorList>
    </citation>
    <scope>NUCLEOTIDE SEQUENCE [LARGE SCALE GENOMIC DNA]</scope>
    <source>
        <strain evidence="2 3">SE8</strain>
    </source>
</reference>
<dbReference type="STRING" id="1209962.L0PBT7"/>
<dbReference type="InterPro" id="IPR011989">
    <property type="entry name" value="ARM-like"/>
</dbReference>
<dbReference type="Gene3D" id="1.25.10.10">
    <property type="entry name" value="Leucine-rich Repeat Variant"/>
    <property type="match status" value="1"/>
</dbReference>
<dbReference type="InParanoid" id="L0PBT7"/>
<name>L0PBT7_PNEJI</name>